<feature type="region of interest" description="Disordered" evidence="10">
    <location>
        <begin position="696"/>
        <end position="741"/>
    </location>
</feature>
<evidence type="ECO:0000256" key="5">
    <source>
        <dbReference type="ARBA" id="ARBA00022989"/>
    </source>
</evidence>
<reference evidence="11" key="1">
    <citation type="submission" date="2020-12" db="EMBL/GenBank/DDBJ databases">
        <title>Neural signatures in transcriptome of heterophyid trematode Cryptocolyle lingua.</title>
        <authorList>
            <person name="Gorbushin A.M."/>
            <person name="Tolstenkov O."/>
        </authorList>
    </citation>
    <scope>NUCLEOTIDE SEQUENCE</scope>
</reference>
<keyword evidence="5 9" id="KW-1133">Transmembrane helix</keyword>
<feature type="compositionally biased region" description="Basic and acidic residues" evidence="10">
    <location>
        <begin position="834"/>
        <end position="848"/>
    </location>
</feature>
<dbReference type="PANTHER" id="PTHR11893">
    <property type="entry name" value="INNEXIN"/>
    <property type="match status" value="1"/>
</dbReference>
<comment type="similarity">
    <text evidence="9">Belongs to the pannexin family.</text>
</comment>
<feature type="compositionally biased region" description="Polar residues" evidence="10">
    <location>
        <begin position="711"/>
        <end position="724"/>
    </location>
</feature>
<comment type="function">
    <text evidence="9">Structural component of the gap junctions.</text>
</comment>
<dbReference type="AlphaFoldDB" id="A0A7U0TJ77"/>
<keyword evidence="4 9" id="KW-0812">Transmembrane</keyword>
<feature type="transmembrane region" description="Helical" evidence="9">
    <location>
        <begin position="482"/>
        <end position="501"/>
    </location>
</feature>
<dbReference type="GO" id="GO:0034220">
    <property type="term" value="P:monoatomic ion transmembrane transport"/>
    <property type="evidence" value="ECO:0007669"/>
    <property type="project" value="UniProtKB-KW"/>
</dbReference>
<accession>A0A7U0TJ77</accession>
<feature type="compositionally biased region" description="Basic and acidic residues" evidence="10">
    <location>
        <begin position="784"/>
        <end position="796"/>
    </location>
</feature>
<dbReference type="EMBL" id="MW361190">
    <property type="protein sequence ID" value="QQY02568.1"/>
    <property type="molecule type" value="mRNA"/>
</dbReference>
<dbReference type="PROSITE" id="PS51013">
    <property type="entry name" value="PANNEXIN"/>
    <property type="match status" value="1"/>
</dbReference>
<feature type="transmembrane region" description="Helical" evidence="9">
    <location>
        <begin position="144"/>
        <end position="169"/>
    </location>
</feature>
<organism evidence="11">
    <name type="scientific">Cryptocotyle lingua</name>
    <dbReference type="NCBI Taxonomy" id="66766"/>
    <lineage>
        <taxon>Eukaryota</taxon>
        <taxon>Metazoa</taxon>
        <taxon>Spiralia</taxon>
        <taxon>Lophotrochozoa</taxon>
        <taxon>Platyhelminthes</taxon>
        <taxon>Trematoda</taxon>
        <taxon>Digenea</taxon>
        <taxon>Opisthorchiida</taxon>
        <taxon>Opisthorchiata</taxon>
        <taxon>Heterophyidae</taxon>
        <taxon>Cryptocotyle</taxon>
    </lineage>
</organism>
<name>A0A7U0TJ77_9TREM</name>
<dbReference type="InterPro" id="IPR000990">
    <property type="entry name" value="Innexin"/>
</dbReference>
<evidence type="ECO:0000256" key="9">
    <source>
        <dbReference type="RuleBase" id="RU010713"/>
    </source>
</evidence>
<proteinExistence type="evidence at transcript level"/>
<evidence type="ECO:0000256" key="7">
    <source>
        <dbReference type="ARBA" id="ARBA00023136"/>
    </source>
</evidence>
<sequence length="903" mass="102792">MNADYVWKLSKFGRLTSTRLRFDDDFADRLNYQLTGLLLFVFVGIIGIRQYVGKPIHCWTPQEFTRSWEEYAENYCWVASTYFVRLNSYPGPPAPQMVYPQGTLSSGGYLVPVGHRFSAQAHMPPVPAYPQIGERPPAGRFISYYQWAPILLAIQSFLFYLPCLIWRLFSSRSGFHLRRIMQLSSEAALAAPTEADATSQPGQESGHTNMARLSIQNMLSFANHPGVPGTSSFAPTKSVRTLARYLDMCLMRQAEQRLADLILTLNDESRDAPIATPTPTTAPPPIPPPLVPRRQTRMVPPYPELNSQYFPLKQPEHVISPGRNSNEKFITPMLQPKHRPTDSQTSMLECETWDKSKGTNCLDLLCCCGMLSWCAKRTRFLCCGHRKSCTGRLCGCKIIKPTEVFSTAGLNSPDIRVKIGNCTGMHMAEHKESFRSMRTASTSGSQFGTKECPNYLCMDNGLTRRRSKCLCGRHQGNFLVRLYMFVKLLYVCNVVGQIYLLEYYTGVQYNFYGVRVLYDLATGRQWEESGHFPRVTFCDFEARKLAQSHYYTLQCVLPINMFLEKIYIFLWLWLFVVGIVTLLSMIVWITRIGTSRCRFSWVRHQLLTIRQLNKSDRSCMQFVDNHLGPDGVFVLRLIAQNYGDLVAGDTVGELWSAYWQRRQGGNVNVSGDVRTNDKTPDIAEFGKQYSTQAVQNIAQPRVKKPGRSDRNTPTNRTERTQTPLSGDPLHRTGSQKDKRRKHLMQTGYSATMMATEMIHPSERFAVPLLTSRKPPSVNSNDSSRYSRESRDRDRSDSPPPIPQRSSDGGDYSFSEQRSIPDLDVRSNSPVSLNEPRDSIPRDGDAEERDLGHVVAQDEFSHPEVNDRGYEEQFDASANGFDQHEYGQYRDDYVEGFNHDDHIV</sequence>
<evidence type="ECO:0000313" key="11">
    <source>
        <dbReference type="EMBL" id="QQY02568.1"/>
    </source>
</evidence>
<evidence type="ECO:0000256" key="2">
    <source>
        <dbReference type="ARBA" id="ARBA00022448"/>
    </source>
</evidence>
<evidence type="ECO:0000256" key="8">
    <source>
        <dbReference type="ARBA" id="ARBA00023303"/>
    </source>
</evidence>
<evidence type="ECO:0000256" key="4">
    <source>
        <dbReference type="ARBA" id="ARBA00022692"/>
    </source>
</evidence>
<evidence type="ECO:0000256" key="1">
    <source>
        <dbReference type="ARBA" id="ARBA00004651"/>
    </source>
</evidence>
<evidence type="ECO:0000256" key="6">
    <source>
        <dbReference type="ARBA" id="ARBA00023065"/>
    </source>
</evidence>
<feature type="transmembrane region" description="Helical" evidence="9">
    <location>
        <begin position="566"/>
        <end position="589"/>
    </location>
</feature>
<evidence type="ECO:0000256" key="3">
    <source>
        <dbReference type="ARBA" id="ARBA00022475"/>
    </source>
</evidence>
<feature type="region of interest" description="Disordered" evidence="10">
    <location>
        <begin position="768"/>
        <end position="848"/>
    </location>
</feature>
<protein>
    <recommendedName>
        <fullName evidence="9">Innexin</fullName>
    </recommendedName>
</protein>
<dbReference type="GO" id="GO:0005921">
    <property type="term" value="C:gap junction"/>
    <property type="evidence" value="ECO:0007669"/>
    <property type="project" value="UniProtKB-UniRule"/>
</dbReference>
<keyword evidence="3" id="KW-1003">Cell membrane</keyword>
<dbReference type="GO" id="GO:0005886">
    <property type="term" value="C:plasma membrane"/>
    <property type="evidence" value="ECO:0007669"/>
    <property type="project" value="UniProtKB-SubCell"/>
</dbReference>
<feature type="transmembrane region" description="Helical" evidence="9">
    <location>
        <begin position="30"/>
        <end position="52"/>
    </location>
</feature>
<evidence type="ECO:0000256" key="10">
    <source>
        <dbReference type="SAM" id="MobiDB-lite"/>
    </source>
</evidence>
<dbReference type="PANTHER" id="PTHR11893:SF36">
    <property type="entry name" value="INNEXIN-5"/>
    <property type="match status" value="1"/>
</dbReference>
<comment type="subcellular location">
    <subcellularLocation>
        <location evidence="1 9">Cell membrane</location>
        <topology evidence="1 9">Multi-pass membrane protein</topology>
    </subcellularLocation>
</comment>
<keyword evidence="2 9" id="KW-0813">Transport</keyword>
<keyword evidence="6 9" id="KW-0406">Ion transport</keyword>
<dbReference type="Pfam" id="PF00876">
    <property type="entry name" value="Innexin"/>
    <property type="match status" value="2"/>
</dbReference>
<keyword evidence="7 9" id="KW-0472">Membrane</keyword>
<gene>
    <name evidence="11" type="primary">INX5</name>
    <name evidence="9" type="synonym">inx</name>
</gene>
<keyword evidence="8 9" id="KW-0407">Ion channel</keyword>